<organism evidence="2 4">
    <name type="scientific">Aquamicrobium defluvii</name>
    <dbReference type="NCBI Taxonomy" id="69279"/>
    <lineage>
        <taxon>Bacteria</taxon>
        <taxon>Pseudomonadati</taxon>
        <taxon>Pseudomonadota</taxon>
        <taxon>Alphaproteobacteria</taxon>
        <taxon>Hyphomicrobiales</taxon>
        <taxon>Phyllobacteriaceae</taxon>
        <taxon>Aquamicrobium</taxon>
    </lineage>
</organism>
<dbReference type="eggNOG" id="COG1028">
    <property type="taxonomic scope" value="Bacteria"/>
</dbReference>
<dbReference type="Pfam" id="PF13561">
    <property type="entry name" value="adh_short_C2"/>
    <property type="match status" value="1"/>
</dbReference>
<comment type="caution">
    <text evidence="2">The sequence shown here is derived from an EMBL/GenBank/DDBJ whole genome shotgun (WGS) entry which is preliminary data.</text>
</comment>
<gene>
    <name evidence="2" type="ORF">BG36_07165</name>
    <name evidence="3" type="ORF">DES43_11027</name>
</gene>
<proteinExistence type="inferred from homology"/>
<keyword evidence="5" id="KW-1185">Reference proteome</keyword>
<sequence length="260" mass="27270">MDLGIRGRTALVLGSSQGLGRAAAQALAREGVSVIVTGRSPERLAAAAAILRADGAEDVATELIDLSDSALLAGWVERMGARGIDILVINGGGPPPGPIPAVDADTWRRQFDTMVNAPMQIAAGLLPGMRQRKWGRIVNILSSGVVQPIPNLGISNTLRMSLVGWAKTLSGEVASDGITVNSVVPGRIHTGRTDELDRLAAMRANKTPQEIAQASCAAIPMGRYGRPEEFADAVAFMASERARYITGTILRVDGGMVRGI</sequence>
<dbReference type="Proteomes" id="UP000019849">
    <property type="component" value="Unassembled WGS sequence"/>
</dbReference>
<reference evidence="3 5" key="2">
    <citation type="submission" date="2019-03" db="EMBL/GenBank/DDBJ databases">
        <title>Genomic Encyclopedia of Type Strains, Phase IV (KMG-IV): sequencing the most valuable type-strain genomes for metagenomic binning, comparative biology and taxonomic classification.</title>
        <authorList>
            <person name="Goeker M."/>
        </authorList>
    </citation>
    <scope>NUCLEOTIDE SEQUENCE [LARGE SCALE GENOMIC DNA]</scope>
    <source>
        <strain evidence="3 5">DSM 11603</strain>
    </source>
</reference>
<evidence type="ECO:0000313" key="2">
    <source>
        <dbReference type="EMBL" id="EXL05379.1"/>
    </source>
</evidence>
<evidence type="ECO:0000313" key="4">
    <source>
        <dbReference type="Proteomes" id="UP000019849"/>
    </source>
</evidence>
<dbReference type="PANTHER" id="PTHR42879:SF6">
    <property type="entry name" value="NADPH-DEPENDENT REDUCTASE BACG"/>
    <property type="match status" value="1"/>
</dbReference>
<dbReference type="SUPFAM" id="SSF51735">
    <property type="entry name" value="NAD(P)-binding Rossmann-fold domains"/>
    <property type="match status" value="1"/>
</dbReference>
<evidence type="ECO:0000256" key="1">
    <source>
        <dbReference type="ARBA" id="ARBA00006484"/>
    </source>
</evidence>
<comment type="similarity">
    <text evidence="1">Belongs to the short-chain dehydrogenases/reductases (SDR) family.</text>
</comment>
<dbReference type="Gene3D" id="3.40.50.720">
    <property type="entry name" value="NAD(P)-binding Rossmann-like Domain"/>
    <property type="match status" value="1"/>
</dbReference>
<dbReference type="RefSeq" id="WP_035027571.1">
    <property type="nucleotide sequence ID" value="NZ_KK073891.1"/>
</dbReference>
<dbReference type="OrthoDB" id="9793325at2"/>
<dbReference type="HOGENOM" id="CLU_010194_1_2_5"/>
<accession>A0A011T1A3</accession>
<name>A0A011T1A3_9HYPH</name>
<dbReference type="InterPro" id="IPR050259">
    <property type="entry name" value="SDR"/>
</dbReference>
<dbReference type="EMBL" id="JENY01000019">
    <property type="protein sequence ID" value="EXL05379.1"/>
    <property type="molecule type" value="Genomic_DNA"/>
</dbReference>
<dbReference type="AlphaFoldDB" id="A0A011T1A3"/>
<dbReference type="InterPro" id="IPR002347">
    <property type="entry name" value="SDR_fam"/>
</dbReference>
<dbReference type="STRING" id="69279.BG36_07165"/>
<dbReference type="InterPro" id="IPR036291">
    <property type="entry name" value="NAD(P)-bd_dom_sf"/>
</dbReference>
<reference evidence="2 4" key="1">
    <citation type="submission" date="2014-02" db="EMBL/GenBank/DDBJ databases">
        <title>Aquamicrobium defluvii Genome sequencing.</title>
        <authorList>
            <person name="Wang X."/>
        </authorList>
    </citation>
    <scope>NUCLEOTIDE SEQUENCE [LARGE SCALE GENOMIC DNA]</scope>
    <source>
        <strain evidence="2 4">W13Z1</strain>
    </source>
</reference>
<evidence type="ECO:0000313" key="3">
    <source>
        <dbReference type="EMBL" id="TDR35221.1"/>
    </source>
</evidence>
<protein>
    <submittedName>
        <fullName evidence="2">3-oxoacyl-ACP reductase</fullName>
    </submittedName>
    <submittedName>
        <fullName evidence="3">3-oxoacyl-[acyl-carrier protein] reductase</fullName>
    </submittedName>
</protein>
<dbReference type="PRINTS" id="PR00081">
    <property type="entry name" value="GDHRDH"/>
</dbReference>
<dbReference type="Proteomes" id="UP000294958">
    <property type="component" value="Unassembled WGS sequence"/>
</dbReference>
<dbReference type="PANTHER" id="PTHR42879">
    <property type="entry name" value="3-OXOACYL-(ACYL-CARRIER-PROTEIN) REDUCTASE"/>
    <property type="match status" value="1"/>
</dbReference>
<evidence type="ECO:0000313" key="5">
    <source>
        <dbReference type="Proteomes" id="UP000294958"/>
    </source>
</evidence>
<dbReference type="PATRIC" id="fig|69279.3.peg.2821"/>
<dbReference type="EMBL" id="SNZF01000010">
    <property type="protein sequence ID" value="TDR35221.1"/>
    <property type="molecule type" value="Genomic_DNA"/>
</dbReference>